<accession>A0A1D6PHK0</accession>
<name>A0A1D6PHK0_MAIZE</name>
<evidence type="ECO:0000313" key="1">
    <source>
        <dbReference type="EMBL" id="AQL08833.1"/>
    </source>
</evidence>
<sequence>MIGSISPKLAHVPRLIYL</sequence>
<gene>
    <name evidence="1" type="ORF">ZEAMMB73_Zm00001d048107</name>
</gene>
<dbReference type="AlphaFoldDB" id="A0A1D6PHK0"/>
<proteinExistence type="predicted"/>
<reference evidence="1" key="1">
    <citation type="submission" date="2015-12" db="EMBL/GenBank/DDBJ databases">
        <title>Update maize B73 reference genome by single molecule sequencing technologies.</title>
        <authorList>
            <consortium name="Maize Genome Sequencing Project"/>
            <person name="Ware D."/>
        </authorList>
    </citation>
    <scope>NUCLEOTIDE SEQUENCE</scope>
    <source>
        <tissue evidence="1">Seedling</tissue>
    </source>
</reference>
<protein>
    <submittedName>
        <fullName evidence="1">Uncharacterized protein</fullName>
    </submittedName>
</protein>
<organism evidence="1">
    <name type="scientific">Zea mays</name>
    <name type="common">Maize</name>
    <dbReference type="NCBI Taxonomy" id="4577"/>
    <lineage>
        <taxon>Eukaryota</taxon>
        <taxon>Viridiplantae</taxon>
        <taxon>Streptophyta</taxon>
        <taxon>Embryophyta</taxon>
        <taxon>Tracheophyta</taxon>
        <taxon>Spermatophyta</taxon>
        <taxon>Magnoliopsida</taxon>
        <taxon>Liliopsida</taxon>
        <taxon>Poales</taxon>
        <taxon>Poaceae</taxon>
        <taxon>PACMAD clade</taxon>
        <taxon>Panicoideae</taxon>
        <taxon>Andropogonodae</taxon>
        <taxon>Andropogoneae</taxon>
        <taxon>Tripsacinae</taxon>
        <taxon>Zea</taxon>
    </lineage>
</organism>
<dbReference type="EMBL" id="CM000785">
    <property type="protein sequence ID" value="AQL08833.1"/>
    <property type="molecule type" value="Genomic_DNA"/>
</dbReference>